<accession>A0ABR4R3T0</accession>
<protein>
    <recommendedName>
        <fullName evidence="3">Phage protein</fullName>
    </recommendedName>
</protein>
<name>A0ABR4R3T0_9BORD</name>
<proteinExistence type="predicted"/>
<comment type="caution">
    <text evidence="1">The sequence shown here is derived from an EMBL/GenBank/DDBJ whole genome shotgun (WGS) entry which is preliminary data.</text>
</comment>
<gene>
    <name evidence="1" type="ORF">L544_1057</name>
</gene>
<reference evidence="1 2" key="1">
    <citation type="submission" date="2014-03" db="EMBL/GenBank/DDBJ databases">
        <title>Genome sequence of Bordetella hinzii.</title>
        <authorList>
            <person name="Register K."/>
            <person name="Harvill E."/>
            <person name="Goodfield L.L."/>
            <person name="Ivanov Y.V."/>
            <person name="Meyer J.A."/>
            <person name="Muse S.J."/>
            <person name="Jacobs N."/>
            <person name="Bendor L."/>
            <person name="Smallridge W.E."/>
            <person name="Brinkac L.M."/>
            <person name="Sanka R."/>
            <person name="Kim M."/>
            <person name="Losada L."/>
        </authorList>
    </citation>
    <scope>NUCLEOTIDE SEQUENCE [LARGE SCALE GENOMIC DNA]</scope>
    <source>
        <strain evidence="1 2">OH87 BAL007II</strain>
    </source>
</reference>
<sequence>MTDQNNAAQAANENPLSDEYVNEIIQRHGYDSPESVIAQLHQWIGLHGSENTVTLLMYEAHKALSKLRAPVADGLVASLRSMASVAPAAECEILLAAANALSAPQAEQGERDAD</sequence>
<dbReference type="Proteomes" id="UP000025748">
    <property type="component" value="Unassembled WGS sequence"/>
</dbReference>
<dbReference type="CDD" id="cd01670">
    <property type="entry name" value="Death"/>
    <property type="match status" value="1"/>
</dbReference>
<evidence type="ECO:0008006" key="3">
    <source>
        <dbReference type="Google" id="ProtNLM"/>
    </source>
</evidence>
<keyword evidence="2" id="KW-1185">Reference proteome</keyword>
<evidence type="ECO:0000313" key="2">
    <source>
        <dbReference type="Proteomes" id="UP000025748"/>
    </source>
</evidence>
<evidence type="ECO:0000313" key="1">
    <source>
        <dbReference type="EMBL" id="KCB24810.1"/>
    </source>
</evidence>
<organism evidence="1 2">
    <name type="scientific">Bordetella hinzii OH87 BAL007II</name>
    <dbReference type="NCBI Taxonomy" id="1331262"/>
    <lineage>
        <taxon>Bacteria</taxon>
        <taxon>Pseudomonadati</taxon>
        <taxon>Pseudomonadota</taxon>
        <taxon>Betaproteobacteria</taxon>
        <taxon>Burkholderiales</taxon>
        <taxon>Alcaligenaceae</taxon>
        <taxon>Bordetella</taxon>
    </lineage>
</organism>
<dbReference type="RefSeq" id="WP_032962357.1">
    <property type="nucleotide sequence ID" value="NZ_JHEM01000010.1"/>
</dbReference>
<dbReference type="EMBL" id="JHEM01000010">
    <property type="protein sequence ID" value="KCB24810.1"/>
    <property type="molecule type" value="Genomic_DNA"/>
</dbReference>